<keyword evidence="2" id="KW-0597">Phosphoprotein</keyword>
<feature type="domain" description="KaiC" evidence="7">
    <location>
        <begin position="6"/>
        <end position="245"/>
    </location>
</feature>
<dbReference type="PROSITE" id="PS51146">
    <property type="entry name" value="KAIC"/>
    <property type="match status" value="2"/>
</dbReference>
<protein>
    <recommendedName>
        <fullName evidence="1">non-specific serine/threonine protein kinase</fullName>
        <ecNumber evidence="1">2.7.11.1</ecNumber>
    </recommendedName>
</protein>
<dbReference type="EMBL" id="PUHY01000015">
    <property type="protein sequence ID" value="PQO29603.1"/>
    <property type="molecule type" value="Genomic_DNA"/>
</dbReference>
<evidence type="ECO:0000256" key="5">
    <source>
        <dbReference type="ARBA" id="ARBA00022777"/>
    </source>
</evidence>
<evidence type="ECO:0000256" key="3">
    <source>
        <dbReference type="ARBA" id="ARBA00022679"/>
    </source>
</evidence>
<dbReference type="InterPro" id="IPR030665">
    <property type="entry name" value="KaiC"/>
</dbReference>
<dbReference type="Proteomes" id="UP000238322">
    <property type="component" value="Unassembled WGS sequence"/>
</dbReference>
<dbReference type="InterPro" id="IPR051347">
    <property type="entry name" value="Circadian_clock_KaiC-rel"/>
</dbReference>
<name>A0A2S8FBQ9_9BACT</name>
<dbReference type="GO" id="GO:0016787">
    <property type="term" value="F:hydrolase activity"/>
    <property type="evidence" value="ECO:0007669"/>
    <property type="project" value="UniProtKB-KW"/>
</dbReference>
<keyword evidence="4" id="KW-0677">Repeat</keyword>
<dbReference type="Pfam" id="PF06745">
    <property type="entry name" value="ATPase"/>
    <property type="match status" value="2"/>
</dbReference>
<proteinExistence type="predicted"/>
<dbReference type="EC" id="2.7.11.1" evidence="1"/>
<keyword evidence="6" id="KW-0378">Hydrolase</keyword>
<evidence type="ECO:0000256" key="6">
    <source>
        <dbReference type="ARBA" id="ARBA00022801"/>
    </source>
</evidence>
<dbReference type="PANTHER" id="PTHR42926:SF1">
    <property type="entry name" value="CIRCADIAN CLOCK OSCILLATOR PROTEIN KAIC 1"/>
    <property type="match status" value="1"/>
</dbReference>
<comment type="caution">
    <text evidence="8">The sequence shown here is derived from an EMBL/GenBank/DDBJ whole genome shotgun (WGS) entry which is preliminary data.</text>
</comment>
<dbReference type="RefSeq" id="WP_105332797.1">
    <property type="nucleotide sequence ID" value="NZ_PUHY01000015.1"/>
</dbReference>
<dbReference type="InterPro" id="IPR027417">
    <property type="entry name" value="P-loop_NTPase"/>
</dbReference>
<organism evidence="8 9">
    <name type="scientific">Blastopirellula marina</name>
    <dbReference type="NCBI Taxonomy" id="124"/>
    <lineage>
        <taxon>Bacteria</taxon>
        <taxon>Pseudomonadati</taxon>
        <taxon>Planctomycetota</taxon>
        <taxon>Planctomycetia</taxon>
        <taxon>Pirellulales</taxon>
        <taxon>Pirellulaceae</taxon>
        <taxon>Blastopirellula</taxon>
    </lineage>
</organism>
<reference evidence="8 9" key="1">
    <citation type="submission" date="2018-02" db="EMBL/GenBank/DDBJ databases">
        <title>Comparative genomes isolates from brazilian mangrove.</title>
        <authorList>
            <person name="Araujo J.E."/>
            <person name="Taketani R.G."/>
            <person name="Silva M.C.P."/>
            <person name="Loureco M.V."/>
            <person name="Andreote F.D."/>
        </authorList>
    </citation>
    <scope>NUCLEOTIDE SEQUENCE [LARGE SCALE GENOMIC DNA]</scope>
    <source>
        <strain evidence="8 9">Hex-1 MGV</strain>
    </source>
</reference>
<evidence type="ECO:0000313" key="8">
    <source>
        <dbReference type="EMBL" id="PQO29603.1"/>
    </source>
</evidence>
<gene>
    <name evidence="8" type="ORF">C5Y83_26455</name>
</gene>
<dbReference type="PANTHER" id="PTHR42926">
    <property type="match status" value="1"/>
</dbReference>
<dbReference type="SUPFAM" id="SSF52540">
    <property type="entry name" value="P-loop containing nucleoside triphosphate hydrolases"/>
    <property type="match status" value="2"/>
</dbReference>
<keyword evidence="3" id="KW-0808">Transferase</keyword>
<evidence type="ECO:0000256" key="4">
    <source>
        <dbReference type="ARBA" id="ARBA00022737"/>
    </source>
</evidence>
<dbReference type="Gene3D" id="3.40.50.300">
    <property type="entry name" value="P-loop containing nucleotide triphosphate hydrolases"/>
    <property type="match status" value="2"/>
</dbReference>
<evidence type="ECO:0000256" key="2">
    <source>
        <dbReference type="ARBA" id="ARBA00022553"/>
    </source>
</evidence>
<dbReference type="AlphaFoldDB" id="A0A2S8FBQ9"/>
<dbReference type="PIRSF" id="PIRSF039117">
    <property type="entry name" value="KaiC"/>
    <property type="match status" value="1"/>
</dbReference>
<dbReference type="InterPro" id="IPR010624">
    <property type="entry name" value="KaiC_dom"/>
</dbReference>
<dbReference type="InterPro" id="IPR014774">
    <property type="entry name" value="KaiC-like_dom"/>
</dbReference>
<evidence type="ECO:0000259" key="7">
    <source>
        <dbReference type="PROSITE" id="PS51146"/>
    </source>
</evidence>
<accession>A0A2S8FBQ9</accession>
<feature type="domain" description="KaiC" evidence="7">
    <location>
        <begin position="249"/>
        <end position="486"/>
    </location>
</feature>
<sequence>MPTRETDISTGNPALDDILGGGLTCNRIYLLDGHPGTGKTTVGIQFLLDGIARGERGLYVSLSETKNELHAIAHSHGWTLDGINIYELIDASDSLNAESQYTMFHPSEVELGETTKRMLQEVERLNPQRVVIDSLSELRLLAQNPLRYRRQILALKQFFVGRDCTAIFLDDKTSSDTDLQLQSIAHGVISLDRVPTDFGDERRRLRIIKYRGREFVGGWHDFHIERGGVKIFPRIATANDEMNGRKQPTLLKSGNESIDKLLGDGIAPGTSTLMLGPTGVGKSTCSTLFAATACARGERAVIFTFDETKSTLIARSTNLGMDLVQLEESGKLEIIQVNPGDITPGQFAHMVRQSILPNQEGIPASIVIIDSLNGYLSSMPEERFLQIQMHELLNYLANCGVATFLIVAQHGMLGPTNQTPIDASYLSDNVVLFRYFEAAGEIRQAVSVVKKRDGRHERSIREFRMTNGEIIVGEPLYDFHGVLVGTPTYTGKPGDLLKNRGKDV</sequence>
<dbReference type="CDD" id="cd19488">
    <property type="entry name" value="KaiC-like_N"/>
    <property type="match status" value="1"/>
</dbReference>
<dbReference type="GO" id="GO:0005524">
    <property type="term" value="F:ATP binding"/>
    <property type="evidence" value="ECO:0007669"/>
    <property type="project" value="InterPro"/>
</dbReference>
<dbReference type="GO" id="GO:0004674">
    <property type="term" value="F:protein serine/threonine kinase activity"/>
    <property type="evidence" value="ECO:0007669"/>
    <property type="project" value="UniProtKB-EC"/>
</dbReference>
<dbReference type="OrthoDB" id="9783783at2"/>
<evidence type="ECO:0000256" key="1">
    <source>
        <dbReference type="ARBA" id="ARBA00012513"/>
    </source>
</evidence>
<keyword evidence="5" id="KW-0418">Kinase</keyword>
<evidence type="ECO:0000313" key="9">
    <source>
        <dbReference type="Proteomes" id="UP000238322"/>
    </source>
</evidence>